<proteinExistence type="inferred from homology"/>
<feature type="transmembrane region" description="Helical" evidence="7">
    <location>
        <begin position="227"/>
        <end position="248"/>
    </location>
</feature>
<dbReference type="GO" id="GO:0010043">
    <property type="term" value="P:response to zinc ion"/>
    <property type="evidence" value="ECO:0007669"/>
    <property type="project" value="TreeGrafter"/>
</dbReference>
<dbReference type="GO" id="GO:0055085">
    <property type="term" value="P:transmembrane transport"/>
    <property type="evidence" value="ECO:0007669"/>
    <property type="project" value="InterPro"/>
</dbReference>
<keyword evidence="9" id="KW-1185">Reference proteome</keyword>
<protein>
    <submittedName>
        <fullName evidence="8">Zinc transport system permease protein</fullName>
    </submittedName>
</protein>
<gene>
    <name evidence="8" type="ORF">SAMN05216362_11025</name>
</gene>
<dbReference type="STRING" id="571933.SAMN05216362_11025"/>
<evidence type="ECO:0000256" key="3">
    <source>
        <dbReference type="ARBA" id="ARBA00022692"/>
    </source>
</evidence>
<evidence type="ECO:0000256" key="7">
    <source>
        <dbReference type="SAM" id="Phobius"/>
    </source>
</evidence>
<reference evidence="8 9" key="1">
    <citation type="submission" date="2016-10" db="EMBL/GenBank/DDBJ databases">
        <authorList>
            <person name="de Groot N.N."/>
        </authorList>
    </citation>
    <scope>NUCLEOTIDE SEQUENCE [LARGE SCALE GENOMIC DNA]</scope>
    <source>
        <strain evidence="8 9">DSM 21633</strain>
    </source>
</reference>
<feature type="transmembrane region" description="Helical" evidence="7">
    <location>
        <begin position="64"/>
        <end position="85"/>
    </location>
</feature>
<dbReference type="PANTHER" id="PTHR30477:SF22">
    <property type="entry name" value="METAL ABC TRANSPORTER PERMEASE"/>
    <property type="match status" value="1"/>
</dbReference>
<dbReference type="RefSeq" id="WP_091773243.1">
    <property type="nucleotide sequence ID" value="NZ_CAESCL010000062.1"/>
</dbReference>
<sequence>MLDAFFQYELLRNTFYTGLLVGLIAPLLGAFIVVRRQSMIADGLSHVTLAGLAFGLFMQKKYTLLMFAPFHTGILFSIIGALIIENLRDVYKAFQEIAIPIILSVGVGLSIVFIALADGINTDIYTYLFGSIAAISSSDLRLIIFISLLVIIFIFVCYKDLFALSFDSEFAIVSGVKSKTLNFVFILMTALVISASIRIVGVLLVSALMTLPVATGMRIAKSFKQTIFYSIIYGEIAVIVGLITGYYFEIPPGGTIVITSALLLGLTLLFNKLKAVRSLKKDDGYAA</sequence>
<dbReference type="Pfam" id="PF00950">
    <property type="entry name" value="ABC-3"/>
    <property type="match status" value="1"/>
</dbReference>
<dbReference type="InterPro" id="IPR037294">
    <property type="entry name" value="ABC_BtuC-like"/>
</dbReference>
<dbReference type="InterPro" id="IPR001626">
    <property type="entry name" value="ABC_TroCD"/>
</dbReference>
<evidence type="ECO:0000313" key="8">
    <source>
        <dbReference type="EMBL" id="SEQ28234.1"/>
    </source>
</evidence>
<dbReference type="Gene3D" id="1.10.3470.10">
    <property type="entry name" value="ABC transporter involved in vitamin B12 uptake, BtuC"/>
    <property type="match status" value="1"/>
</dbReference>
<evidence type="ECO:0000256" key="2">
    <source>
        <dbReference type="ARBA" id="ARBA00008034"/>
    </source>
</evidence>
<keyword evidence="3 6" id="KW-0812">Transmembrane</keyword>
<dbReference type="PANTHER" id="PTHR30477">
    <property type="entry name" value="ABC-TRANSPORTER METAL-BINDING PROTEIN"/>
    <property type="match status" value="1"/>
</dbReference>
<dbReference type="Proteomes" id="UP000199427">
    <property type="component" value="Unassembled WGS sequence"/>
</dbReference>
<evidence type="ECO:0000256" key="6">
    <source>
        <dbReference type="RuleBase" id="RU003943"/>
    </source>
</evidence>
<dbReference type="OrthoDB" id="9798540at2"/>
<evidence type="ECO:0000256" key="5">
    <source>
        <dbReference type="ARBA" id="ARBA00023136"/>
    </source>
</evidence>
<dbReference type="EMBL" id="FOES01000010">
    <property type="protein sequence ID" value="SEQ28234.1"/>
    <property type="molecule type" value="Genomic_DNA"/>
</dbReference>
<feature type="transmembrane region" description="Helical" evidence="7">
    <location>
        <begin position="140"/>
        <end position="158"/>
    </location>
</feature>
<dbReference type="SUPFAM" id="SSF81345">
    <property type="entry name" value="ABC transporter involved in vitamin B12 uptake, BtuC"/>
    <property type="match status" value="1"/>
</dbReference>
<keyword evidence="4 7" id="KW-1133">Transmembrane helix</keyword>
<feature type="transmembrane region" description="Helical" evidence="7">
    <location>
        <begin position="254"/>
        <end position="271"/>
    </location>
</feature>
<dbReference type="GO" id="GO:0043190">
    <property type="term" value="C:ATP-binding cassette (ABC) transporter complex"/>
    <property type="evidence" value="ECO:0007669"/>
    <property type="project" value="InterPro"/>
</dbReference>
<name>A0A1H9ERB0_9BACI</name>
<organism evidence="8 9">
    <name type="scientific">Piscibacillus halophilus</name>
    <dbReference type="NCBI Taxonomy" id="571933"/>
    <lineage>
        <taxon>Bacteria</taxon>
        <taxon>Bacillati</taxon>
        <taxon>Bacillota</taxon>
        <taxon>Bacilli</taxon>
        <taxon>Bacillales</taxon>
        <taxon>Bacillaceae</taxon>
        <taxon>Piscibacillus</taxon>
    </lineage>
</organism>
<evidence type="ECO:0000256" key="1">
    <source>
        <dbReference type="ARBA" id="ARBA00004141"/>
    </source>
</evidence>
<keyword evidence="5 7" id="KW-0472">Membrane</keyword>
<comment type="similarity">
    <text evidence="2 6">Belongs to the ABC-3 integral membrane protein family.</text>
</comment>
<dbReference type="CDD" id="cd06550">
    <property type="entry name" value="TM_ABC_iron-siderophores_like"/>
    <property type="match status" value="1"/>
</dbReference>
<dbReference type="AlphaFoldDB" id="A0A1H9ERB0"/>
<feature type="transmembrane region" description="Helical" evidence="7">
    <location>
        <begin position="15"/>
        <end position="33"/>
    </location>
</feature>
<accession>A0A1H9ERB0</accession>
<feature type="transmembrane region" description="Helical" evidence="7">
    <location>
        <begin position="97"/>
        <end position="120"/>
    </location>
</feature>
<evidence type="ECO:0000313" key="9">
    <source>
        <dbReference type="Proteomes" id="UP000199427"/>
    </source>
</evidence>
<evidence type="ECO:0000256" key="4">
    <source>
        <dbReference type="ARBA" id="ARBA00022989"/>
    </source>
</evidence>
<keyword evidence="6" id="KW-0813">Transport</keyword>
<comment type="subcellular location">
    <subcellularLocation>
        <location evidence="6">Cell membrane</location>
        <topology evidence="6">Multi-pass membrane protein</topology>
    </subcellularLocation>
    <subcellularLocation>
        <location evidence="1">Membrane</location>
        <topology evidence="1">Multi-pass membrane protein</topology>
    </subcellularLocation>
</comment>